<feature type="chain" id="PRO_5045602177" evidence="5">
    <location>
        <begin position="30"/>
        <end position="229"/>
    </location>
</feature>
<organism evidence="8 9">
    <name type="scientific">Streptomyces albipurpureus</name>
    <dbReference type="NCBI Taxonomy" id="2897419"/>
    <lineage>
        <taxon>Bacteria</taxon>
        <taxon>Bacillati</taxon>
        <taxon>Actinomycetota</taxon>
        <taxon>Actinomycetes</taxon>
        <taxon>Kitasatosporales</taxon>
        <taxon>Streptomycetaceae</taxon>
        <taxon>Streptomyces</taxon>
    </lineage>
</organism>
<dbReference type="InterPro" id="IPR036116">
    <property type="entry name" value="FN3_sf"/>
</dbReference>
<sequence>MRRRTASSVLTLATVLGALALLFAPPATARSPIPAVAEFRQATSWEGGYQGAFTITNVGSHTLTSWTVSLTLPADTVITTQWDSVGTRNGNWYSFSNQSYNGTIAPGASVTFGWVAQGASLPRNCTLNQGICNLPGDTTAPTVPQGVRIVEFTGTSLLLAWSASADDRDTTLTYEITRDGLPAGSTFGVTSQLVTGLQPATAHVFRVRAKDAAGNTSAYSAPLVLPLPG</sequence>
<evidence type="ECO:0000256" key="5">
    <source>
        <dbReference type="SAM" id="SignalP"/>
    </source>
</evidence>
<dbReference type="SUPFAM" id="SSF49265">
    <property type="entry name" value="Fibronectin type III"/>
    <property type="match status" value="1"/>
</dbReference>
<dbReference type="Pfam" id="PF00041">
    <property type="entry name" value="fn3"/>
    <property type="match status" value="1"/>
</dbReference>
<proteinExistence type="predicted"/>
<evidence type="ECO:0000256" key="2">
    <source>
        <dbReference type="ARBA" id="ARBA00023277"/>
    </source>
</evidence>
<dbReference type="PROSITE" id="PS51173">
    <property type="entry name" value="CBM2"/>
    <property type="match status" value="1"/>
</dbReference>
<evidence type="ECO:0000259" key="7">
    <source>
        <dbReference type="PROSITE" id="PS51173"/>
    </source>
</evidence>
<keyword evidence="3" id="KW-0378">Hydrolase</keyword>
<feature type="domain" description="Fibronectin type-III" evidence="6">
    <location>
        <begin position="143"/>
        <end position="229"/>
    </location>
</feature>
<dbReference type="InterPro" id="IPR001919">
    <property type="entry name" value="CBD2"/>
</dbReference>
<accession>A0ABT0UQH5</accession>
<evidence type="ECO:0000256" key="3">
    <source>
        <dbReference type="ARBA" id="ARBA00023295"/>
    </source>
</evidence>
<keyword evidence="2" id="KW-0119">Carbohydrate metabolism</keyword>
<dbReference type="RefSeq" id="WP_250920843.1">
    <property type="nucleotide sequence ID" value="NZ_JAMQAW010000025.1"/>
</dbReference>
<dbReference type="SMART" id="SM00637">
    <property type="entry name" value="CBD_II"/>
    <property type="match status" value="1"/>
</dbReference>
<dbReference type="EMBL" id="JAMQAW010000025">
    <property type="protein sequence ID" value="MCM2390501.1"/>
    <property type="molecule type" value="Genomic_DNA"/>
</dbReference>
<evidence type="ECO:0000256" key="1">
    <source>
        <dbReference type="ARBA" id="ARBA00022729"/>
    </source>
</evidence>
<reference evidence="8" key="1">
    <citation type="submission" date="2022-06" db="EMBL/GenBank/DDBJ databases">
        <title>Genome public.</title>
        <authorList>
            <person name="Sun Q."/>
        </authorList>
    </citation>
    <scope>NUCLEOTIDE SEQUENCE</scope>
    <source>
        <strain evidence="8">CWNU-1</strain>
    </source>
</reference>
<evidence type="ECO:0000313" key="8">
    <source>
        <dbReference type="EMBL" id="MCM2390501.1"/>
    </source>
</evidence>
<dbReference type="Proteomes" id="UP001431429">
    <property type="component" value="Unassembled WGS sequence"/>
</dbReference>
<dbReference type="InterPro" id="IPR013783">
    <property type="entry name" value="Ig-like_fold"/>
</dbReference>
<keyword evidence="9" id="KW-1185">Reference proteome</keyword>
<gene>
    <name evidence="8" type="ORF">NBG84_19745</name>
</gene>
<evidence type="ECO:0000313" key="9">
    <source>
        <dbReference type="Proteomes" id="UP001431429"/>
    </source>
</evidence>
<dbReference type="SUPFAM" id="SSF49384">
    <property type="entry name" value="Carbohydrate-binding domain"/>
    <property type="match status" value="1"/>
</dbReference>
<dbReference type="Gene3D" id="2.60.40.10">
    <property type="entry name" value="Immunoglobulins"/>
    <property type="match status" value="1"/>
</dbReference>
<dbReference type="PROSITE" id="PS50853">
    <property type="entry name" value="FN3"/>
    <property type="match status" value="1"/>
</dbReference>
<keyword evidence="3" id="KW-0326">Glycosidase</keyword>
<dbReference type="InterPro" id="IPR012291">
    <property type="entry name" value="CBM2_carb-bd_dom_sf"/>
</dbReference>
<keyword evidence="1 5" id="KW-0732">Signal</keyword>
<dbReference type="SMART" id="SM00060">
    <property type="entry name" value="FN3"/>
    <property type="match status" value="1"/>
</dbReference>
<dbReference type="Gene3D" id="2.60.40.290">
    <property type="match status" value="1"/>
</dbReference>
<comment type="caution">
    <text evidence="8">The sequence shown here is derived from an EMBL/GenBank/DDBJ whole genome shotgun (WGS) entry which is preliminary data.</text>
</comment>
<dbReference type="InterPro" id="IPR003961">
    <property type="entry name" value="FN3_dom"/>
</dbReference>
<evidence type="ECO:0000259" key="6">
    <source>
        <dbReference type="PROSITE" id="PS50853"/>
    </source>
</evidence>
<dbReference type="InterPro" id="IPR008965">
    <property type="entry name" value="CBM2/CBM3_carb-bd_dom_sf"/>
</dbReference>
<feature type="signal peptide" evidence="5">
    <location>
        <begin position="1"/>
        <end position="29"/>
    </location>
</feature>
<protein>
    <submittedName>
        <fullName evidence="8">Cellulose binding domain-containing protein</fullName>
    </submittedName>
</protein>
<dbReference type="CDD" id="cd00063">
    <property type="entry name" value="FN3"/>
    <property type="match status" value="1"/>
</dbReference>
<name>A0ABT0UQH5_9ACTN</name>
<feature type="domain" description="CBM2" evidence="7">
    <location>
        <begin position="24"/>
        <end position="135"/>
    </location>
</feature>
<evidence type="ECO:0000256" key="4">
    <source>
        <dbReference type="ARBA" id="ARBA00023326"/>
    </source>
</evidence>
<dbReference type="Pfam" id="PF00553">
    <property type="entry name" value="CBM_2"/>
    <property type="match status" value="1"/>
</dbReference>
<keyword evidence="4" id="KW-0624">Polysaccharide degradation</keyword>